<accession>A0A0A9Y2C4</accession>
<reference evidence="1" key="2">
    <citation type="submission" date="2014-07" db="EMBL/GenBank/DDBJ databases">
        <authorList>
            <person name="Hull J."/>
        </authorList>
    </citation>
    <scope>NUCLEOTIDE SEQUENCE</scope>
</reference>
<protein>
    <submittedName>
        <fullName evidence="1">Non-canonical purine NTP pyrophosphatase</fullName>
    </submittedName>
</protein>
<dbReference type="EMBL" id="GBHO01017275">
    <property type="protein sequence ID" value="JAG26329.1"/>
    <property type="molecule type" value="Transcribed_RNA"/>
</dbReference>
<reference evidence="1" key="1">
    <citation type="journal article" date="2014" name="PLoS ONE">
        <title>Transcriptome-Based Identification of ABC Transporters in the Western Tarnished Plant Bug Lygus hesperus.</title>
        <authorList>
            <person name="Hull J.J."/>
            <person name="Chaney K."/>
            <person name="Geib S.M."/>
            <person name="Fabrick J.A."/>
            <person name="Brent C.S."/>
            <person name="Walsh D."/>
            <person name="Lavine L.C."/>
        </authorList>
    </citation>
    <scope>NUCLEOTIDE SEQUENCE</scope>
</reference>
<name>A0A0A9Y2C4_LYGHE</name>
<sequence>MSGMTSMVPSAVDFDSPNLGKEWKTFKQQLNFYLAGKELSGSEDVVKVGEMMTCLGKKGVEVFNMLGLDETTPYNDVIKTFDEHCGQKKNSVYERFLFNKIVQHEGRSFDSFLMELKSQA</sequence>
<organism evidence="1">
    <name type="scientific">Lygus hesperus</name>
    <name type="common">Western plant bug</name>
    <dbReference type="NCBI Taxonomy" id="30085"/>
    <lineage>
        <taxon>Eukaryota</taxon>
        <taxon>Metazoa</taxon>
        <taxon>Ecdysozoa</taxon>
        <taxon>Arthropoda</taxon>
        <taxon>Hexapoda</taxon>
        <taxon>Insecta</taxon>
        <taxon>Pterygota</taxon>
        <taxon>Neoptera</taxon>
        <taxon>Paraneoptera</taxon>
        <taxon>Hemiptera</taxon>
        <taxon>Heteroptera</taxon>
        <taxon>Panheteroptera</taxon>
        <taxon>Cimicomorpha</taxon>
        <taxon>Miridae</taxon>
        <taxon>Mirini</taxon>
        <taxon>Lygus</taxon>
    </lineage>
</organism>
<proteinExistence type="predicted"/>
<dbReference type="PANTHER" id="PTHR33198:SF20">
    <property type="entry name" value="RETROTRANSPOSON GAG DOMAIN-CONTAINING PROTEIN"/>
    <property type="match status" value="1"/>
</dbReference>
<feature type="non-terminal residue" evidence="1">
    <location>
        <position position="120"/>
    </location>
</feature>
<dbReference type="AlphaFoldDB" id="A0A0A9Y2C4"/>
<evidence type="ECO:0000313" key="1">
    <source>
        <dbReference type="EMBL" id="JAG26329.1"/>
    </source>
</evidence>
<gene>
    <name evidence="1" type="ORF">CM83_360</name>
</gene>
<dbReference type="PANTHER" id="PTHR33198">
    <property type="entry name" value="ANK_REP_REGION DOMAIN-CONTAINING PROTEIN-RELATED"/>
    <property type="match status" value="1"/>
</dbReference>